<feature type="compositionally biased region" description="Polar residues" evidence="1">
    <location>
        <begin position="113"/>
        <end position="126"/>
    </location>
</feature>
<dbReference type="HOGENOM" id="CLU_1571765_0_0_1"/>
<feature type="transmembrane region" description="Helical" evidence="2">
    <location>
        <begin position="80"/>
        <end position="100"/>
    </location>
</feature>
<evidence type="ECO:0000256" key="2">
    <source>
        <dbReference type="SAM" id="Phobius"/>
    </source>
</evidence>
<name>A0A0C3QFR5_9AGAM</name>
<reference evidence="4" key="2">
    <citation type="submission" date="2015-01" db="EMBL/GenBank/DDBJ databases">
        <title>Evolutionary Origins and Diversification of the Mycorrhizal Mutualists.</title>
        <authorList>
            <consortium name="DOE Joint Genome Institute"/>
            <consortium name="Mycorrhizal Genomics Consortium"/>
            <person name="Kohler A."/>
            <person name="Kuo A."/>
            <person name="Nagy L.G."/>
            <person name="Floudas D."/>
            <person name="Copeland A."/>
            <person name="Barry K.W."/>
            <person name="Cichocki N."/>
            <person name="Veneault-Fourrey C."/>
            <person name="LaButti K."/>
            <person name="Lindquist E.A."/>
            <person name="Lipzen A."/>
            <person name="Lundell T."/>
            <person name="Morin E."/>
            <person name="Murat C."/>
            <person name="Riley R."/>
            <person name="Ohm R."/>
            <person name="Sun H."/>
            <person name="Tunlid A."/>
            <person name="Henrissat B."/>
            <person name="Grigoriev I.V."/>
            <person name="Hibbett D.S."/>
            <person name="Martin F."/>
        </authorList>
    </citation>
    <scope>NUCLEOTIDE SEQUENCE [LARGE SCALE GENOMIC DNA]</scope>
    <source>
        <strain evidence="4">MUT 4182</strain>
    </source>
</reference>
<organism evidence="3 4">
    <name type="scientific">Tulasnella calospora MUT 4182</name>
    <dbReference type="NCBI Taxonomy" id="1051891"/>
    <lineage>
        <taxon>Eukaryota</taxon>
        <taxon>Fungi</taxon>
        <taxon>Dikarya</taxon>
        <taxon>Basidiomycota</taxon>
        <taxon>Agaricomycotina</taxon>
        <taxon>Agaricomycetes</taxon>
        <taxon>Cantharellales</taxon>
        <taxon>Tulasnellaceae</taxon>
        <taxon>Tulasnella</taxon>
    </lineage>
</organism>
<dbReference type="EMBL" id="KN822973">
    <property type="protein sequence ID" value="KIO30305.1"/>
    <property type="molecule type" value="Genomic_DNA"/>
</dbReference>
<protein>
    <submittedName>
        <fullName evidence="3">Uncharacterized protein</fullName>
    </submittedName>
</protein>
<proteinExistence type="predicted"/>
<sequence>MVSGVTATVLLVIATCFQAWTLFIVWGRYRRTRRLGKQEIGNIDLALFVRISAFTVLIVIAIVLSIVAIVSAWSQVAPDLLVAGMGPIMFFIFGTQRDVLEFWHLKPRQEVSSRTQRSTPANTLTSVHAAGRSVPGSSGPPYGTDAWDVERDLAQHGTTRSSLSDPEKGE</sequence>
<dbReference type="Proteomes" id="UP000054248">
    <property type="component" value="Unassembled WGS sequence"/>
</dbReference>
<evidence type="ECO:0000313" key="3">
    <source>
        <dbReference type="EMBL" id="KIO30305.1"/>
    </source>
</evidence>
<dbReference type="OrthoDB" id="3230842at2759"/>
<keyword evidence="2" id="KW-0812">Transmembrane</keyword>
<keyword evidence="2" id="KW-1133">Transmembrane helix</keyword>
<feature type="region of interest" description="Disordered" evidence="1">
    <location>
        <begin position="113"/>
        <end position="170"/>
    </location>
</feature>
<gene>
    <name evidence="3" type="ORF">M407DRAFT_242222</name>
</gene>
<evidence type="ECO:0000313" key="4">
    <source>
        <dbReference type="Proteomes" id="UP000054248"/>
    </source>
</evidence>
<feature type="transmembrane region" description="Helical" evidence="2">
    <location>
        <begin position="6"/>
        <end position="26"/>
    </location>
</feature>
<keyword evidence="2" id="KW-0472">Membrane</keyword>
<reference evidence="3 4" key="1">
    <citation type="submission" date="2014-04" db="EMBL/GenBank/DDBJ databases">
        <authorList>
            <consortium name="DOE Joint Genome Institute"/>
            <person name="Kuo A."/>
            <person name="Girlanda M."/>
            <person name="Perotto S."/>
            <person name="Kohler A."/>
            <person name="Nagy L.G."/>
            <person name="Floudas D."/>
            <person name="Copeland A."/>
            <person name="Barry K.W."/>
            <person name="Cichocki N."/>
            <person name="Veneault-Fourrey C."/>
            <person name="LaButti K."/>
            <person name="Lindquist E.A."/>
            <person name="Lipzen A."/>
            <person name="Lundell T."/>
            <person name="Morin E."/>
            <person name="Murat C."/>
            <person name="Sun H."/>
            <person name="Tunlid A."/>
            <person name="Henrissat B."/>
            <person name="Grigoriev I.V."/>
            <person name="Hibbett D.S."/>
            <person name="Martin F."/>
            <person name="Nordberg H.P."/>
            <person name="Cantor M.N."/>
            <person name="Hua S.X."/>
        </authorList>
    </citation>
    <scope>NUCLEOTIDE SEQUENCE [LARGE SCALE GENOMIC DNA]</scope>
    <source>
        <strain evidence="3 4">MUT 4182</strain>
    </source>
</reference>
<evidence type="ECO:0000256" key="1">
    <source>
        <dbReference type="SAM" id="MobiDB-lite"/>
    </source>
</evidence>
<keyword evidence="4" id="KW-1185">Reference proteome</keyword>
<feature type="transmembrane region" description="Helical" evidence="2">
    <location>
        <begin position="47"/>
        <end position="74"/>
    </location>
</feature>
<accession>A0A0C3QFR5</accession>
<dbReference type="AlphaFoldDB" id="A0A0C3QFR5"/>